<sequence length="72" mass="8198">MDLTRRGEILLEEDKVSTNHTTPIFIRPTEVKVPEDFWVKEELVMAGDQEAPEAVLSNPQTFDVTLTDEDLP</sequence>
<accession>A0AAV3NTY0</accession>
<comment type="caution">
    <text evidence="1">The sequence shown here is derived from an EMBL/GenBank/DDBJ whole genome shotgun (WGS) entry which is preliminary data.</text>
</comment>
<dbReference type="Proteomes" id="UP001454036">
    <property type="component" value="Unassembled WGS sequence"/>
</dbReference>
<proteinExistence type="predicted"/>
<evidence type="ECO:0000313" key="2">
    <source>
        <dbReference type="Proteomes" id="UP001454036"/>
    </source>
</evidence>
<organism evidence="1 2">
    <name type="scientific">Lithospermum erythrorhizon</name>
    <name type="common">Purple gromwell</name>
    <name type="synonym">Lithospermum officinale var. erythrorhizon</name>
    <dbReference type="NCBI Taxonomy" id="34254"/>
    <lineage>
        <taxon>Eukaryota</taxon>
        <taxon>Viridiplantae</taxon>
        <taxon>Streptophyta</taxon>
        <taxon>Embryophyta</taxon>
        <taxon>Tracheophyta</taxon>
        <taxon>Spermatophyta</taxon>
        <taxon>Magnoliopsida</taxon>
        <taxon>eudicotyledons</taxon>
        <taxon>Gunneridae</taxon>
        <taxon>Pentapetalae</taxon>
        <taxon>asterids</taxon>
        <taxon>lamiids</taxon>
        <taxon>Boraginales</taxon>
        <taxon>Boraginaceae</taxon>
        <taxon>Boraginoideae</taxon>
        <taxon>Lithospermeae</taxon>
        <taxon>Lithospermum</taxon>
    </lineage>
</organism>
<reference evidence="1 2" key="1">
    <citation type="submission" date="2024-01" db="EMBL/GenBank/DDBJ databases">
        <title>The complete chloroplast genome sequence of Lithospermum erythrorhizon: insights into the phylogenetic relationship among Boraginaceae species and the maternal lineages of purple gromwells.</title>
        <authorList>
            <person name="Okada T."/>
            <person name="Watanabe K."/>
        </authorList>
    </citation>
    <scope>NUCLEOTIDE SEQUENCE [LARGE SCALE GENOMIC DNA]</scope>
</reference>
<dbReference type="EMBL" id="BAABME010000382">
    <property type="protein sequence ID" value="GAA0142307.1"/>
    <property type="molecule type" value="Genomic_DNA"/>
</dbReference>
<protein>
    <submittedName>
        <fullName evidence="1">Uncharacterized protein</fullName>
    </submittedName>
</protein>
<evidence type="ECO:0000313" key="1">
    <source>
        <dbReference type="EMBL" id="GAA0142307.1"/>
    </source>
</evidence>
<dbReference type="AlphaFoldDB" id="A0AAV3NTY0"/>
<gene>
    <name evidence="1" type="ORF">LIER_03239</name>
</gene>
<name>A0AAV3NTY0_LITER</name>
<keyword evidence="2" id="KW-1185">Reference proteome</keyword>